<reference evidence="7 8" key="1">
    <citation type="submission" date="2018-06" db="EMBL/GenBank/DDBJ databases">
        <authorList>
            <consortium name="Pathogen Informatics"/>
            <person name="Doyle S."/>
        </authorList>
    </citation>
    <scope>NUCLEOTIDE SEQUENCE [LARGE SCALE GENOMIC DNA]</scope>
    <source>
        <strain evidence="7 8">NCTC13315</strain>
    </source>
</reference>
<dbReference type="Pfam" id="PF05157">
    <property type="entry name" value="MshEN"/>
    <property type="match status" value="1"/>
</dbReference>
<dbReference type="OrthoDB" id="9804785at2"/>
<dbReference type="FunFam" id="3.30.450.90:FF:000001">
    <property type="entry name" value="Type II secretion system ATPase GspE"/>
    <property type="match status" value="1"/>
</dbReference>
<keyword evidence="5" id="KW-0067">ATP-binding</keyword>
<evidence type="ECO:0000256" key="5">
    <source>
        <dbReference type="ARBA" id="ARBA00022840"/>
    </source>
</evidence>
<dbReference type="EMBL" id="UGNV01000001">
    <property type="protein sequence ID" value="STX29098.1"/>
    <property type="molecule type" value="Genomic_DNA"/>
</dbReference>
<dbReference type="InterPro" id="IPR037257">
    <property type="entry name" value="T2SS_E_N_sf"/>
</dbReference>
<dbReference type="CDD" id="cd01129">
    <property type="entry name" value="PulE-GspE-like"/>
    <property type="match status" value="1"/>
</dbReference>
<dbReference type="GO" id="GO:0016887">
    <property type="term" value="F:ATP hydrolysis activity"/>
    <property type="evidence" value="ECO:0007669"/>
    <property type="project" value="InterPro"/>
</dbReference>
<proteinExistence type="inferred from homology"/>
<dbReference type="PANTHER" id="PTHR30258">
    <property type="entry name" value="TYPE II SECRETION SYSTEM PROTEIN GSPE-RELATED"/>
    <property type="match status" value="1"/>
</dbReference>
<evidence type="ECO:0000259" key="6">
    <source>
        <dbReference type="PROSITE" id="PS00662"/>
    </source>
</evidence>
<dbReference type="GO" id="GO:0005886">
    <property type="term" value="C:plasma membrane"/>
    <property type="evidence" value="ECO:0007669"/>
    <property type="project" value="TreeGrafter"/>
</dbReference>
<keyword evidence="3" id="KW-0963">Cytoplasm</keyword>
<dbReference type="Gene3D" id="3.30.450.90">
    <property type="match status" value="1"/>
</dbReference>
<organism evidence="7 8">
    <name type="scientific">Legionella beliardensis</name>
    <dbReference type="NCBI Taxonomy" id="91822"/>
    <lineage>
        <taxon>Bacteria</taxon>
        <taxon>Pseudomonadati</taxon>
        <taxon>Pseudomonadota</taxon>
        <taxon>Gammaproteobacteria</taxon>
        <taxon>Legionellales</taxon>
        <taxon>Legionellaceae</taxon>
        <taxon>Legionella</taxon>
    </lineage>
</organism>
<comment type="subcellular location">
    <subcellularLocation>
        <location evidence="1">Cytoplasm</location>
    </subcellularLocation>
</comment>
<feature type="domain" description="Bacterial type II secretion system protein E" evidence="6">
    <location>
        <begin position="390"/>
        <end position="404"/>
    </location>
</feature>
<dbReference type="Gene3D" id="3.30.300.160">
    <property type="entry name" value="Type II secretion system, protein E, N-terminal domain"/>
    <property type="match status" value="1"/>
</dbReference>
<dbReference type="Gene3D" id="3.40.50.300">
    <property type="entry name" value="P-loop containing nucleotide triphosphate hydrolases"/>
    <property type="match status" value="1"/>
</dbReference>
<dbReference type="RefSeq" id="WP_115302796.1">
    <property type="nucleotide sequence ID" value="NZ_CAAAHO010000004.1"/>
</dbReference>
<dbReference type="PROSITE" id="PS00662">
    <property type="entry name" value="T2SP_E"/>
    <property type="match status" value="1"/>
</dbReference>
<dbReference type="SUPFAM" id="SSF52540">
    <property type="entry name" value="P-loop containing nucleoside triphosphate hydrolases"/>
    <property type="match status" value="1"/>
</dbReference>
<dbReference type="FunFam" id="3.40.50.300:FF:000398">
    <property type="entry name" value="Type IV pilus assembly ATPase PilB"/>
    <property type="match status" value="1"/>
</dbReference>
<dbReference type="Pfam" id="PF00437">
    <property type="entry name" value="T2SSE"/>
    <property type="match status" value="1"/>
</dbReference>
<dbReference type="InterPro" id="IPR027417">
    <property type="entry name" value="P-loop_NTPase"/>
</dbReference>
<sequence>MRATAEDQRLQGIAQLIVHEQLLDKVKALEYQHIAQSNGQSLLQYLVSNHILNSERIAFTIAHNFGVPLIDLDSIDLDTIPISLVNEKLISRHCIIPLYTHGNHLFLAIDDPSKQAALKEIQFHTGLHTNAIVVETDKLGKLIDKFLHDKESAGLASYENTDDSYEGIEINAGDEEQEVDALKQDDAPIVKFVNKLIIEAIKKGASDIHFEPFEKEYRIRYRLDGVLMEVASPPVNLASRITSRVKVMSSLDISERRVPQDGRFKMRLSKTRAIDFRVSTCPTVGGEKVVMRILDPGSTKLGIESLGFNPIQKKNFLKAIEKPQGMILVTGPTGSGKTVTQYTALNILNTKEVNISTAEDPVEIKLQGINQVNINPKAGLTFSGALRAFLRQDPDIIMVGEIRDLETAEIAIKAAQTGHLVLSTLHTNSATETLTRLINMGVPSFNIASSVTLIIAQRLARRLCEQCKAVRDDITPKGLIELGFNEEEAQTIKLYKAAGCPHCSNNGYKGRIGLFEVLPMSKAIGEVIMSGGNSFDILQQAQSENFMTIYQSGLETIKAGVTTLEEVNRVTVE</sequence>
<dbReference type="InterPro" id="IPR001482">
    <property type="entry name" value="T2SS/T4SS_dom"/>
</dbReference>
<evidence type="ECO:0000313" key="8">
    <source>
        <dbReference type="Proteomes" id="UP000254968"/>
    </source>
</evidence>
<evidence type="ECO:0000256" key="3">
    <source>
        <dbReference type="ARBA" id="ARBA00022490"/>
    </source>
</evidence>
<keyword evidence="4" id="KW-0547">Nucleotide-binding</keyword>
<dbReference type="SUPFAM" id="SSF160246">
    <property type="entry name" value="EspE N-terminal domain-like"/>
    <property type="match status" value="1"/>
</dbReference>
<dbReference type="InterPro" id="IPR007831">
    <property type="entry name" value="T2SS_GspE_N"/>
</dbReference>
<dbReference type="GO" id="GO:0009297">
    <property type="term" value="P:pilus assembly"/>
    <property type="evidence" value="ECO:0007669"/>
    <property type="project" value="InterPro"/>
</dbReference>
<evidence type="ECO:0000313" key="7">
    <source>
        <dbReference type="EMBL" id="STX29098.1"/>
    </source>
</evidence>
<dbReference type="GO" id="GO:0005737">
    <property type="term" value="C:cytoplasm"/>
    <property type="evidence" value="ECO:0007669"/>
    <property type="project" value="UniProtKB-SubCell"/>
</dbReference>
<dbReference type="AlphaFoldDB" id="A0A378I1P8"/>
<dbReference type="NCBIfam" id="TIGR02538">
    <property type="entry name" value="type_IV_pilB"/>
    <property type="match status" value="1"/>
</dbReference>
<evidence type="ECO:0000256" key="4">
    <source>
        <dbReference type="ARBA" id="ARBA00022741"/>
    </source>
</evidence>
<protein>
    <submittedName>
        <fullName evidence="7">Type IV pilus assembly protein PilB</fullName>
    </submittedName>
</protein>
<name>A0A378I1P8_9GAMM</name>
<dbReference type="GO" id="GO:0005524">
    <property type="term" value="F:ATP binding"/>
    <property type="evidence" value="ECO:0007669"/>
    <property type="project" value="UniProtKB-KW"/>
</dbReference>
<dbReference type="PANTHER" id="PTHR30258:SF1">
    <property type="entry name" value="PROTEIN TRANSPORT PROTEIN HOFB HOMOLOG"/>
    <property type="match status" value="1"/>
</dbReference>
<evidence type="ECO:0000256" key="2">
    <source>
        <dbReference type="ARBA" id="ARBA00006611"/>
    </source>
</evidence>
<gene>
    <name evidence="7" type="primary">epsE</name>
    <name evidence="7" type="ORF">NCTC13315_01633</name>
</gene>
<accession>A0A378I1P8</accession>
<dbReference type="InterPro" id="IPR013374">
    <property type="entry name" value="ATPase_typ4_pilus-assembl_PilB"/>
</dbReference>
<evidence type="ECO:0000256" key="1">
    <source>
        <dbReference type="ARBA" id="ARBA00004496"/>
    </source>
</evidence>
<dbReference type="Proteomes" id="UP000254968">
    <property type="component" value="Unassembled WGS sequence"/>
</dbReference>
<comment type="similarity">
    <text evidence="2">Belongs to the GSP E family.</text>
</comment>
<keyword evidence="8" id="KW-1185">Reference proteome</keyword>